<dbReference type="Proteomes" id="UP000028990">
    <property type="component" value="Unassembled WGS sequence"/>
</dbReference>
<feature type="region of interest" description="Disordered" evidence="1">
    <location>
        <begin position="48"/>
        <end position="74"/>
    </location>
</feature>
<evidence type="ECO:0000313" key="3">
    <source>
        <dbReference type="Proteomes" id="UP000028990"/>
    </source>
</evidence>
<evidence type="ECO:0000313" key="2">
    <source>
        <dbReference type="EMBL" id="KFO26441.1"/>
    </source>
</evidence>
<keyword evidence="3" id="KW-1185">Reference proteome</keyword>
<dbReference type="AlphaFoldDB" id="A0A091DUF3"/>
<reference evidence="2 3" key="1">
    <citation type="submission" date="2013-11" db="EMBL/GenBank/DDBJ databases">
        <title>The Damaraland mole rat (Fukomys damarensis) genome and evolution of African mole rats.</title>
        <authorList>
            <person name="Gladyshev V.N."/>
            <person name="Fang X."/>
        </authorList>
    </citation>
    <scope>NUCLEOTIDE SEQUENCE [LARGE SCALE GENOMIC DNA]</scope>
    <source>
        <tissue evidence="2">Liver</tissue>
    </source>
</reference>
<evidence type="ECO:0000256" key="1">
    <source>
        <dbReference type="SAM" id="MobiDB-lite"/>
    </source>
</evidence>
<sequence>MHSSLVPVKPLDIPFVGPDLTYPYRKPNLDLSEESIWVSLSLPGLHSDMEEGSAQGQLPHVQGGTAPGLWNSVGPADSDINKRVPILIKDMIK</sequence>
<gene>
    <name evidence="2" type="ORF">H920_12117</name>
</gene>
<protein>
    <submittedName>
        <fullName evidence="2">Uncharacterized protein</fullName>
    </submittedName>
</protein>
<accession>A0A091DUF3</accession>
<organism evidence="2 3">
    <name type="scientific">Fukomys damarensis</name>
    <name type="common">Damaraland mole rat</name>
    <name type="synonym">Cryptomys damarensis</name>
    <dbReference type="NCBI Taxonomy" id="885580"/>
    <lineage>
        <taxon>Eukaryota</taxon>
        <taxon>Metazoa</taxon>
        <taxon>Chordata</taxon>
        <taxon>Craniata</taxon>
        <taxon>Vertebrata</taxon>
        <taxon>Euteleostomi</taxon>
        <taxon>Mammalia</taxon>
        <taxon>Eutheria</taxon>
        <taxon>Euarchontoglires</taxon>
        <taxon>Glires</taxon>
        <taxon>Rodentia</taxon>
        <taxon>Hystricomorpha</taxon>
        <taxon>Bathyergidae</taxon>
        <taxon>Fukomys</taxon>
    </lineage>
</organism>
<dbReference type="EMBL" id="KN123184">
    <property type="protein sequence ID" value="KFO26441.1"/>
    <property type="molecule type" value="Genomic_DNA"/>
</dbReference>
<name>A0A091DUF3_FUKDA</name>
<proteinExistence type="predicted"/>